<reference evidence="1" key="1">
    <citation type="journal article" date="2018" name="DNA Res.">
        <title>Multiple hybrid de novo genome assembly of finger millet, an orphan allotetraploid crop.</title>
        <authorList>
            <person name="Hatakeyama M."/>
            <person name="Aluri S."/>
            <person name="Balachadran M.T."/>
            <person name="Sivarajan S.R."/>
            <person name="Patrignani A."/>
            <person name="Gruter S."/>
            <person name="Poveda L."/>
            <person name="Shimizu-Inatsugi R."/>
            <person name="Baeten J."/>
            <person name="Francoijs K.J."/>
            <person name="Nataraja K.N."/>
            <person name="Reddy Y.A.N."/>
            <person name="Phadnis S."/>
            <person name="Ravikumar R.L."/>
            <person name="Schlapbach R."/>
            <person name="Sreeman S.M."/>
            <person name="Shimizu K.K."/>
        </authorList>
    </citation>
    <scope>NUCLEOTIDE SEQUENCE</scope>
</reference>
<sequence length="70" mass="8025">MKQGTLGANVGFWTPVEHRIKNLHSLCTSSILAKIHQFTSNNIWHVTIYGQFFENYNSLLPLPQRAIPMN</sequence>
<gene>
    <name evidence="1" type="primary">ga07442</name>
    <name evidence="1" type="ORF">PR202_ga07442</name>
</gene>
<evidence type="ECO:0000313" key="1">
    <source>
        <dbReference type="EMBL" id="GJM91099.1"/>
    </source>
</evidence>
<organism evidence="1 2">
    <name type="scientific">Eleusine coracana subsp. coracana</name>
    <dbReference type="NCBI Taxonomy" id="191504"/>
    <lineage>
        <taxon>Eukaryota</taxon>
        <taxon>Viridiplantae</taxon>
        <taxon>Streptophyta</taxon>
        <taxon>Embryophyta</taxon>
        <taxon>Tracheophyta</taxon>
        <taxon>Spermatophyta</taxon>
        <taxon>Magnoliopsida</taxon>
        <taxon>Liliopsida</taxon>
        <taxon>Poales</taxon>
        <taxon>Poaceae</taxon>
        <taxon>PACMAD clade</taxon>
        <taxon>Chloridoideae</taxon>
        <taxon>Cynodonteae</taxon>
        <taxon>Eleusininae</taxon>
        <taxon>Eleusine</taxon>
    </lineage>
</organism>
<reference evidence="1" key="2">
    <citation type="submission" date="2021-12" db="EMBL/GenBank/DDBJ databases">
        <title>Resequencing data analysis of finger millet.</title>
        <authorList>
            <person name="Hatakeyama M."/>
            <person name="Aluri S."/>
            <person name="Balachadran M.T."/>
            <person name="Sivarajan S.R."/>
            <person name="Poveda L."/>
            <person name="Shimizu-Inatsugi R."/>
            <person name="Schlapbach R."/>
            <person name="Sreeman S.M."/>
            <person name="Shimizu K.K."/>
        </authorList>
    </citation>
    <scope>NUCLEOTIDE SEQUENCE</scope>
</reference>
<accession>A0AAV5BZ98</accession>
<evidence type="ECO:0000313" key="2">
    <source>
        <dbReference type="Proteomes" id="UP001054889"/>
    </source>
</evidence>
<dbReference type="Proteomes" id="UP001054889">
    <property type="component" value="Unassembled WGS sequence"/>
</dbReference>
<protein>
    <submittedName>
        <fullName evidence="1">Uncharacterized protein</fullName>
    </submittedName>
</protein>
<proteinExistence type="predicted"/>
<comment type="caution">
    <text evidence="1">The sequence shown here is derived from an EMBL/GenBank/DDBJ whole genome shotgun (WGS) entry which is preliminary data.</text>
</comment>
<dbReference type="AlphaFoldDB" id="A0AAV5BZ98"/>
<keyword evidence="2" id="KW-1185">Reference proteome</keyword>
<name>A0AAV5BZ98_ELECO</name>
<dbReference type="EMBL" id="BQKI01000003">
    <property type="protein sequence ID" value="GJM91099.1"/>
    <property type="molecule type" value="Genomic_DNA"/>
</dbReference>